<evidence type="ECO:0000313" key="3">
    <source>
        <dbReference type="Proteomes" id="UP000094296"/>
    </source>
</evidence>
<feature type="transmembrane region" description="Helical" evidence="1">
    <location>
        <begin position="35"/>
        <end position="57"/>
    </location>
</feature>
<keyword evidence="1" id="KW-1133">Transmembrane helix</keyword>
<feature type="transmembrane region" description="Helical" evidence="1">
    <location>
        <begin position="63"/>
        <end position="84"/>
    </location>
</feature>
<reference evidence="2 3" key="1">
    <citation type="submission" date="2016-09" db="EMBL/GenBank/DDBJ databases">
        <title>Draft genome sequence for the type strain of Desulfuribacillus alkaliarsenatis AHT28, an obligately anaerobic, sulfidogenic bacterium isolated from Russian soda lake sediments.</title>
        <authorList>
            <person name="Abin C.A."/>
            <person name="Hollibaugh J.T."/>
        </authorList>
    </citation>
    <scope>NUCLEOTIDE SEQUENCE [LARGE SCALE GENOMIC DNA]</scope>
    <source>
        <strain evidence="2 3">AHT28</strain>
    </source>
</reference>
<feature type="transmembrane region" description="Helical" evidence="1">
    <location>
        <begin position="12"/>
        <end position="28"/>
    </location>
</feature>
<proteinExistence type="predicted"/>
<evidence type="ECO:0000256" key="1">
    <source>
        <dbReference type="SAM" id="Phobius"/>
    </source>
</evidence>
<comment type="caution">
    <text evidence="2">The sequence shown here is derived from an EMBL/GenBank/DDBJ whole genome shotgun (WGS) entry which is preliminary data.</text>
</comment>
<keyword evidence="1" id="KW-0812">Transmembrane</keyword>
<sequence length="97" mass="10834">MEQLISMEFLDAMSITFIAIVGALVQLSKRYINPYYAPLISIMFGLTLSIGYFFSGLDINENWFIALLRGVLIGLAASGLYSSINMTQKQSKNQTKK</sequence>
<organism evidence="2 3">
    <name type="scientific">Desulfuribacillus alkaliarsenatis</name>
    <dbReference type="NCBI Taxonomy" id="766136"/>
    <lineage>
        <taxon>Bacteria</taxon>
        <taxon>Bacillati</taxon>
        <taxon>Bacillota</taxon>
        <taxon>Desulfuribacillia</taxon>
        <taxon>Desulfuribacillales</taxon>
        <taxon>Desulfuribacillaceae</taxon>
        <taxon>Desulfuribacillus</taxon>
    </lineage>
</organism>
<keyword evidence="3" id="KW-1185">Reference proteome</keyword>
<dbReference type="STRING" id="766136.BHF68_03265"/>
<name>A0A1E5G6A9_9FIRM</name>
<protein>
    <recommendedName>
        <fullName evidence="4">Holin</fullName>
    </recommendedName>
</protein>
<dbReference type="Proteomes" id="UP000094296">
    <property type="component" value="Unassembled WGS sequence"/>
</dbReference>
<keyword evidence="1" id="KW-0472">Membrane</keyword>
<evidence type="ECO:0000313" key="2">
    <source>
        <dbReference type="EMBL" id="OEF98693.1"/>
    </source>
</evidence>
<dbReference type="EMBL" id="MIJE01000001">
    <property type="protein sequence ID" value="OEF98693.1"/>
    <property type="molecule type" value="Genomic_DNA"/>
</dbReference>
<accession>A0A1E5G6A9</accession>
<dbReference type="AlphaFoldDB" id="A0A1E5G6A9"/>
<evidence type="ECO:0008006" key="4">
    <source>
        <dbReference type="Google" id="ProtNLM"/>
    </source>
</evidence>
<gene>
    <name evidence="2" type="ORF">BHF68_03265</name>
</gene>
<dbReference type="RefSeq" id="WP_069642185.1">
    <property type="nucleotide sequence ID" value="NZ_MIJE01000001.1"/>
</dbReference>